<feature type="transmembrane region" description="Helical" evidence="10">
    <location>
        <begin position="577"/>
        <end position="599"/>
    </location>
</feature>
<keyword evidence="6 10" id="KW-1133">Transmembrane helix</keyword>
<comment type="caution">
    <text evidence="13">The sequence shown here is derived from an EMBL/GenBank/DDBJ whole genome shotgun (WGS) entry which is preliminary data.</text>
</comment>
<reference evidence="13 14" key="1">
    <citation type="submission" date="2019-10" db="EMBL/GenBank/DDBJ databases">
        <title>Alcanivorax sp.PA15-N-34 draft genome sequence.</title>
        <authorList>
            <person name="Liao X."/>
            <person name="Shao Z."/>
        </authorList>
    </citation>
    <scope>NUCLEOTIDE SEQUENCE [LARGE SCALE GENOMIC DNA]</scope>
    <source>
        <strain evidence="13 14">PA15-N-34</strain>
    </source>
</reference>
<evidence type="ECO:0000313" key="13">
    <source>
        <dbReference type="EMBL" id="MQX53843.1"/>
    </source>
</evidence>
<dbReference type="GO" id="GO:0009055">
    <property type="term" value="F:electron transfer activity"/>
    <property type="evidence" value="ECO:0007669"/>
    <property type="project" value="InterPro"/>
</dbReference>
<evidence type="ECO:0000256" key="8">
    <source>
        <dbReference type="ARBA" id="ARBA00023136"/>
    </source>
</evidence>
<feature type="transmembrane region" description="Helical" evidence="10">
    <location>
        <begin position="619"/>
        <end position="642"/>
    </location>
</feature>
<keyword evidence="3 9" id="KW-0349">Heme</keyword>
<evidence type="ECO:0000256" key="3">
    <source>
        <dbReference type="ARBA" id="ARBA00022617"/>
    </source>
</evidence>
<dbReference type="InterPro" id="IPR009056">
    <property type="entry name" value="Cyt_c-like_dom"/>
</dbReference>
<feature type="transmembrane region" description="Helical" evidence="10">
    <location>
        <begin position="545"/>
        <end position="565"/>
    </location>
</feature>
<dbReference type="Gene3D" id="1.10.760.10">
    <property type="entry name" value="Cytochrome c-like domain"/>
    <property type="match status" value="1"/>
</dbReference>
<keyword evidence="4 10" id="KW-0812">Transmembrane</keyword>
<evidence type="ECO:0000256" key="9">
    <source>
        <dbReference type="PROSITE-ProRule" id="PRU00433"/>
    </source>
</evidence>
<dbReference type="SUPFAM" id="SSF46626">
    <property type="entry name" value="Cytochrome c"/>
    <property type="match status" value="1"/>
</dbReference>
<evidence type="ECO:0000256" key="7">
    <source>
        <dbReference type="ARBA" id="ARBA00023004"/>
    </source>
</evidence>
<proteinExistence type="inferred from homology"/>
<evidence type="ECO:0000256" key="6">
    <source>
        <dbReference type="ARBA" id="ARBA00022989"/>
    </source>
</evidence>
<feature type="transmembrane region" description="Helical" evidence="10">
    <location>
        <begin position="503"/>
        <end position="525"/>
    </location>
</feature>
<dbReference type="EMBL" id="WIRE01000001">
    <property type="protein sequence ID" value="MQX53843.1"/>
    <property type="molecule type" value="Genomic_DNA"/>
</dbReference>
<gene>
    <name evidence="13" type="ORF">GFN93_11325</name>
</gene>
<keyword evidence="14" id="KW-1185">Reference proteome</keyword>
<sequence>MSRLFSSKSGPFMSFPQIPGRLFPVLLAFICLSQPATANDQTALVQLVEYVGADYINAVADGVVVSPAEFAEMSEFSALLAEGVANLPEAEGKEELQSQANELQLAVAGQASEQQVKSLTQAIRASLVRVYGIPVAPKQAPDMAQAASLYQAQCAACHGQSGQGDGPAGVALEPAPTDFTEVARYNGRSLLGLYTTITQGVDGTGMAAYEGSLSDEQRWALAFYVGAKAVTADVEDAGEAAFGTIPGMKAGLSLDTLVAQAPEDVLDSKGPEAYAALGYLRANPPALFNKNRFIALSHDKLALADVLYQQGDQRAAKAAALSAYLDGFEMIEQQLAAVDAALLREAESRFMAVREAIDRERGTAEVTAKVVSARAALDDAAAVLSGDGLSPAATMSASFFILFREGLEALLVVAALLTFTRKANAVRATRHIHLGWVAALVAGGLTWYLANTLIHFSGASREITEGAAGIVAALILFYVGFWMHSNSHSQKWLGYIREKVDSALGNGTVWVLTFVSFISVYREIFETILFYQALWSQVTPLTMPYLFYGIAAAVAGLAVVCVLFFRIGMKLPLSQFFRFTSIVLLVLSVILLGKGIAALQEAGVISAFYLAVPTVDWLGVYPTIQGVLAQVIAVMLGAMLWLRGNTQASS</sequence>
<dbReference type="PANTHER" id="PTHR31632:SF2">
    <property type="entry name" value="PLASMA MEMBRANE IRON PERMEASE"/>
    <property type="match status" value="1"/>
</dbReference>
<dbReference type="InterPro" id="IPR036909">
    <property type="entry name" value="Cyt_c-like_dom_sf"/>
</dbReference>
<dbReference type="GO" id="GO:0046872">
    <property type="term" value="F:metal ion binding"/>
    <property type="evidence" value="ECO:0007669"/>
    <property type="project" value="UniProtKB-KW"/>
</dbReference>
<feature type="transmembrane region" description="Helical" evidence="10">
    <location>
        <begin position="466"/>
        <end position="483"/>
    </location>
</feature>
<evidence type="ECO:0000256" key="5">
    <source>
        <dbReference type="ARBA" id="ARBA00022723"/>
    </source>
</evidence>
<name>A0A6N7LU09_9GAMM</name>
<keyword evidence="7 9" id="KW-0408">Iron</keyword>
<evidence type="ECO:0000256" key="10">
    <source>
        <dbReference type="SAM" id="Phobius"/>
    </source>
</evidence>
<keyword evidence="11" id="KW-0732">Signal</keyword>
<dbReference type="PROSITE" id="PS51007">
    <property type="entry name" value="CYTC"/>
    <property type="match status" value="1"/>
</dbReference>
<feature type="transmembrane region" description="Helical" evidence="10">
    <location>
        <begin position="432"/>
        <end position="454"/>
    </location>
</feature>
<keyword evidence="5 9" id="KW-0479">Metal-binding</keyword>
<dbReference type="Pfam" id="PF03239">
    <property type="entry name" value="FTR1"/>
    <property type="match status" value="1"/>
</dbReference>
<evidence type="ECO:0000313" key="14">
    <source>
        <dbReference type="Proteomes" id="UP000469421"/>
    </source>
</evidence>
<dbReference type="Proteomes" id="UP000469421">
    <property type="component" value="Unassembled WGS sequence"/>
</dbReference>
<dbReference type="AlphaFoldDB" id="A0A6N7LU09"/>
<dbReference type="PANTHER" id="PTHR31632">
    <property type="entry name" value="IRON TRANSPORTER FTH1"/>
    <property type="match status" value="1"/>
</dbReference>
<feature type="transmembrane region" description="Helical" evidence="10">
    <location>
        <begin position="399"/>
        <end position="420"/>
    </location>
</feature>
<evidence type="ECO:0000256" key="11">
    <source>
        <dbReference type="SAM" id="SignalP"/>
    </source>
</evidence>
<evidence type="ECO:0000259" key="12">
    <source>
        <dbReference type="PROSITE" id="PS51007"/>
    </source>
</evidence>
<accession>A0A6N7LU09</accession>
<comment type="subcellular location">
    <subcellularLocation>
        <location evidence="1">Membrane</location>
        <topology evidence="1">Multi-pass membrane protein</topology>
    </subcellularLocation>
</comment>
<evidence type="ECO:0000256" key="2">
    <source>
        <dbReference type="ARBA" id="ARBA00008333"/>
    </source>
</evidence>
<comment type="similarity">
    <text evidence="2">Belongs to the oxidase-dependent Fe transporter (OFeT) (TC 9.A.10.1) family.</text>
</comment>
<keyword evidence="8 10" id="KW-0472">Membrane</keyword>
<protein>
    <submittedName>
        <fullName evidence="13">C-type cytochrome</fullName>
    </submittedName>
</protein>
<feature type="domain" description="Cytochrome c" evidence="12">
    <location>
        <begin position="141"/>
        <end position="229"/>
    </location>
</feature>
<organism evidence="13 14">
    <name type="scientific">Alcanivorax sediminis</name>
    <dbReference type="NCBI Taxonomy" id="2663008"/>
    <lineage>
        <taxon>Bacteria</taxon>
        <taxon>Pseudomonadati</taxon>
        <taxon>Pseudomonadota</taxon>
        <taxon>Gammaproteobacteria</taxon>
        <taxon>Oceanospirillales</taxon>
        <taxon>Alcanivoracaceae</taxon>
        <taxon>Alcanivorax</taxon>
    </lineage>
</organism>
<feature type="chain" id="PRO_5027011483" evidence="11">
    <location>
        <begin position="39"/>
        <end position="650"/>
    </location>
</feature>
<feature type="signal peptide" evidence="11">
    <location>
        <begin position="1"/>
        <end position="38"/>
    </location>
</feature>
<dbReference type="GO" id="GO:0020037">
    <property type="term" value="F:heme binding"/>
    <property type="evidence" value="ECO:0007669"/>
    <property type="project" value="InterPro"/>
</dbReference>
<dbReference type="InterPro" id="IPR004923">
    <property type="entry name" value="FTR1/Fip1/EfeU"/>
</dbReference>
<dbReference type="GO" id="GO:0015093">
    <property type="term" value="F:ferrous iron transmembrane transporter activity"/>
    <property type="evidence" value="ECO:0007669"/>
    <property type="project" value="TreeGrafter"/>
</dbReference>
<dbReference type="GO" id="GO:0033573">
    <property type="term" value="C:high-affinity iron permease complex"/>
    <property type="evidence" value="ECO:0007669"/>
    <property type="project" value="InterPro"/>
</dbReference>
<dbReference type="Pfam" id="PF13442">
    <property type="entry name" value="Cytochrome_CBB3"/>
    <property type="match status" value="1"/>
</dbReference>
<evidence type="ECO:0000256" key="4">
    <source>
        <dbReference type="ARBA" id="ARBA00022692"/>
    </source>
</evidence>
<evidence type="ECO:0000256" key="1">
    <source>
        <dbReference type="ARBA" id="ARBA00004141"/>
    </source>
</evidence>